<dbReference type="NCBIfam" id="TIGR03696">
    <property type="entry name" value="Rhs_assc_core"/>
    <property type="match status" value="1"/>
</dbReference>
<dbReference type="Proteomes" id="UP000247838">
    <property type="component" value="Unassembled WGS sequence"/>
</dbReference>
<dbReference type="NCBIfam" id="TIGR01643">
    <property type="entry name" value="YD_repeat_2x"/>
    <property type="match status" value="1"/>
</dbReference>
<feature type="domain" description="Teneurin-like YD-shell" evidence="2">
    <location>
        <begin position="125"/>
        <end position="427"/>
    </location>
</feature>
<dbReference type="EMBL" id="QGLM01000017">
    <property type="protein sequence ID" value="PXY94759.1"/>
    <property type="molecule type" value="Genomic_DNA"/>
</dbReference>
<evidence type="ECO:0000313" key="3">
    <source>
        <dbReference type="EMBL" id="PXY94759.1"/>
    </source>
</evidence>
<dbReference type="AlphaFoldDB" id="A0A318MS73"/>
<dbReference type="InterPro" id="IPR050708">
    <property type="entry name" value="T6SS_VgrG/RHS"/>
</dbReference>
<organism evidence="3 4">
    <name type="scientific">Frischella perrara</name>
    <dbReference type="NCBI Taxonomy" id="1267021"/>
    <lineage>
        <taxon>Bacteria</taxon>
        <taxon>Pseudomonadati</taxon>
        <taxon>Pseudomonadota</taxon>
        <taxon>Gammaproteobacteria</taxon>
        <taxon>Orbales</taxon>
        <taxon>Orbaceae</taxon>
        <taxon>Frischella</taxon>
    </lineage>
</organism>
<dbReference type="InterPro" id="IPR056823">
    <property type="entry name" value="TEN-like_YD-shell"/>
</dbReference>
<dbReference type="Gene3D" id="2.180.10.10">
    <property type="entry name" value="RHS repeat-associated core"/>
    <property type="match status" value="1"/>
</dbReference>
<gene>
    <name evidence="3" type="ORF">DKK76_07105</name>
</gene>
<dbReference type="InterPro" id="IPR006530">
    <property type="entry name" value="YD"/>
</dbReference>
<dbReference type="PANTHER" id="PTHR32305:SF15">
    <property type="entry name" value="PROTEIN RHSA-RELATED"/>
    <property type="match status" value="1"/>
</dbReference>
<name>A0A318MS73_FRIPE</name>
<comment type="caution">
    <text evidence="3">The sequence shown here is derived from an EMBL/GenBank/DDBJ whole genome shotgun (WGS) entry which is preliminary data.</text>
</comment>
<evidence type="ECO:0000259" key="2">
    <source>
        <dbReference type="Pfam" id="PF25023"/>
    </source>
</evidence>
<dbReference type="Pfam" id="PF25023">
    <property type="entry name" value="TEN_YD-shell"/>
    <property type="match status" value="1"/>
</dbReference>
<keyword evidence="1" id="KW-0677">Repeat</keyword>
<dbReference type="PRINTS" id="PR00394">
    <property type="entry name" value="RHSPROTEIN"/>
</dbReference>
<evidence type="ECO:0000313" key="4">
    <source>
        <dbReference type="Proteomes" id="UP000247838"/>
    </source>
</evidence>
<accession>A0A318MS73</accession>
<dbReference type="PANTHER" id="PTHR32305">
    <property type="match status" value="1"/>
</dbReference>
<reference evidence="3 4" key="1">
    <citation type="submission" date="2018-05" db="EMBL/GenBank/DDBJ databases">
        <title>Reference genomes for bee gut microbiota database.</title>
        <authorList>
            <person name="Ellegaard K.M."/>
        </authorList>
    </citation>
    <scope>NUCLEOTIDE SEQUENCE [LARGE SCALE GENOMIC DNA]</scope>
    <source>
        <strain evidence="3 4">ESL0167</strain>
    </source>
</reference>
<sequence length="529" mass="59826">MEINKQQYLIPSHEIHYSYNKAKKLIEVIQTGDTNTHFIYQRDALGRIIQEIISYGSGTDKITKTLKYTHDVEGNLVSFSYPDNSSVKYQYDKNKLTKATLANGEIITWSNYEWLTPTKINYPNAIQTYQYDPLGRLLQTNLTNNDEVLLHRQYSYDKVGNISQMQTEYDETNYQYDSLDRLILSKPSNKIQNLGIEIESYGYDVIGNRISSSQLQDEWIYNQLNQLTTFGDKLKQTTLTYTANSQLASEVTDNQKLSYHYNAADRLISIKDGNNDIASYQYDAFGRRISKMVNGEVTYFIYANEGLIGELDNKGNLSVAYGWVPNSQWGTKPLWLAKVNINQTLQSASYHYLIMDHLGTPQLAINGQGQQTWKMHSDAFGNIALDSNNQMTLNLRFPGQYYDQETGLSYNYQRDYNPKIGRYLQSDPLGLNGGINSFVYAENNPLKYMDANGQFAFAFLLAIPAAEFLSVTTAAIITTTEAAVLACSRSPACILAVAGGAEYVLDSLMNPDLNSTLNNDLMAEQATEE</sequence>
<dbReference type="RefSeq" id="WP_110443724.1">
    <property type="nucleotide sequence ID" value="NZ_QGLM01000017.1"/>
</dbReference>
<dbReference type="InterPro" id="IPR022385">
    <property type="entry name" value="Rhs_assc_core"/>
</dbReference>
<evidence type="ECO:0000256" key="1">
    <source>
        <dbReference type="ARBA" id="ARBA00022737"/>
    </source>
</evidence>
<proteinExistence type="predicted"/>
<protein>
    <recommendedName>
        <fullName evidence="2">Teneurin-like YD-shell domain-containing protein</fullName>
    </recommendedName>
</protein>